<dbReference type="InterPro" id="IPR003346">
    <property type="entry name" value="Transposase_20"/>
</dbReference>
<protein>
    <submittedName>
        <fullName evidence="2">Transposase IS116/IS110/IS902 family protein</fullName>
    </submittedName>
</protein>
<dbReference type="EMBL" id="FUYL01000011">
    <property type="protein sequence ID" value="SKB77364.1"/>
    <property type="molecule type" value="Genomic_DNA"/>
</dbReference>
<dbReference type="PANTHER" id="PTHR33055:SF3">
    <property type="entry name" value="PUTATIVE TRANSPOSASE FOR IS117-RELATED"/>
    <property type="match status" value="1"/>
</dbReference>
<dbReference type="RefSeq" id="WP_143814519.1">
    <property type="nucleotide sequence ID" value="NZ_FUYL01000011.1"/>
</dbReference>
<dbReference type="Proteomes" id="UP000190339">
    <property type="component" value="Unassembled WGS sequence"/>
</dbReference>
<feature type="non-terminal residue" evidence="2">
    <location>
        <position position="1"/>
    </location>
</feature>
<sequence length="89" mass="10009">IRESGSSVRGRARISKVGNRKLRNLLFLCSFNACKHNKACKEVYERIVNKGKSKKLALIAVANKLLKQSFAIAKSGRPYDETYVSILPR</sequence>
<name>A0A1T5E0D5_9FLAO</name>
<evidence type="ECO:0000313" key="2">
    <source>
        <dbReference type="EMBL" id="SKB77364.1"/>
    </source>
</evidence>
<dbReference type="OrthoDB" id="964423at2"/>
<reference evidence="3" key="1">
    <citation type="submission" date="2017-02" db="EMBL/GenBank/DDBJ databases">
        <authorList>
            <person name="Varghese N."/>
            <person name="Submissions S."/>
        </authorList>
    </citation>
    <scope>NUCLEOTIDE SEQUENCE [LARGE SCALE GENOMIC DNA]</scope>
    <source>
        <strain evidence="3">DSM 23546</strain>
    </source>
</reference>
<dbReference type="GO" id="GO:0003677">
    <property type="term" value="F:DNA binding"/>
    <property type="evidence" value="ECO:0007669"/>
    <property type="project" value="InterPro"/>
</dbReference>
<evidence type="ECO:0000259" key="1">
    <source>
        <dbReference type="Pfam" id="PF02371"/>
    </source>
</evidence>
<proteinExistence type="predicted"/>
<organism evidence="2 3">
    <name type="scientific">Maribacter arcticus</name>
    <dbReference type="NCBI Taxonomy" id="561365"/>
    <lineage>
        <taxon>Bacteria</taxon>
        <taxon>Pseudomonadati</taxon>
        <taxon>Bacteroidota</taxon>
        <taxon>Flavobacteriia</taxon>
        <taxon>Flavobacteriales</taxon>
        <taxon>Flavobacteriaceae</taxon>
        <taxon>Maribacter</taxon>
    </lineage>
</organism>
<feature type="domain" description="Transposase IS116/IS110/IS902 C-terminal" evidence="1">
    <location>
        <begin position="2"/>
        <end position="45"/>
    </location>
</feature>
<dbReference type="AlphaFoldDB" id="A0A1T5E0D5"/>
<gene>
    <name evidence="2" type="ORF">SAMN05660866_03194</name>
</gene>
<dbReference type="InterPro" id="IPR047650">
    <property type="entry name" value="Transpos_IS110"/>
</dbReference>
<dbReference type="PANTHER" id="PTHR33055">
    <property type="entry name" value="TRANSPOSASE FOR INSERTION SEQUENCE ELEMENT IS1111A"/>
    <property type="match status" value="1"/>
</dbReference>
<evidence type="ECO:0000313" key="3">
    <source>
        <dbReference type="Proteomes" id="UP000190339"/>
    </source>
</evidence>
<accession>A0A1T5E0D5</accession>
<dbReference type="GO" id="GO:0006313">
    <property type="term" value="P:DNA transposition"/>
    <property type="evidence" value="ECO:0007669"/>
    <property type="project" value="InterPro"/>
</dbReference>
<dbReference type="Pfam" id="PF02371">
    <property type="entry name" value="Transposase_20"/>
    <property type="match status" value="1"/>
</dbReference>
<dbReference type="GO" id="GO:0004803">
    <property type="term" value="F:transposase activity"/>
    <property type="evidence" value="ECO:0007669"/>
    <property type="project" value="InterPro"/>
</dbReference>
<keyword evidence="3" id="KW-1185">Reference proteome</keyword>